<dbReference type="PROSITE" id="PS50005">
    <property type="entry name" value="TPR"/>
    <property type="match status" value="2"/>
</dbReference>
<dbReference type="Gene3D" id="1.25.40.10">
    <property type="entry name" value="Tetratricopeptide repeat domain"/>
    <property type="match status" value="2"/>
</dbReference>
<comment type="caution">
    <text evidence="2">The sequence shown here is derived from an EMBL/GenBank/DDBJ whole genome shotgun (WGS) entry which is preliminary data.</text>
</comment>
<dbReference type="Proteomes" id="UP000196531">
    <property type="component" value="Unassembled WGS sequence"/>
</dbReference>
<evidence type="ECO:0000313" key="2">
    <source>
        <dbReference type="EMBL" id="OUR96131.1"/>
    </source>
</evidence>
<feature type="repeat" description="TPR" evidence="1">
    <location>
        <begin position="307"/>
        <end position="340"/>
    </location>
</feature>
<organism evidence="2 3">
    <name type="scientific">Halobacteriovorax marinus</name>
    <dbReference type="NCBI Taxonomy" id="97084"/>
    <lineage>
        <taxon>Bacteria</taxon>
        <taxon>Pseudomonadati</taxon>
        <taxon>Bdellovibrionota</taxon>
        <taxon>Bacteriovoracia</taxon>
        <taxon>Bacteriovoracales</taxon>
        <taxon>Halobacteriovoraceae</taxon>
        <taxon>Halobacteriovorax</taxon>
    </lineage>
</organism>
<protein>
    <recommendedName>
        <fullName evidence="4">Tetratricopeptide repeat protein</fullName>
    </recommendedName>
</protein>
<dbReference type="SUPFAM" id="SSF48452">
    <property type="entry name" value="TPR-like"/>
    <property type="match status" value="3"/>
</dbReference>
<dbReference type="PROSITE" id="PS51257">
    <property type="entry name" value="PROKAR_LIPOPROTEIN"/>
    <property type="match status" value="1"/>
</dbReference>
<keyword evidence="1" id="KW-0802">TPR repeat</keyword>
<feature type="repeat" description="TPR" evidence="1">
    <location>
        <begin position="239"/>
        <end position="272"/>
    </location>
</feature>
<dbReference type="Pfam" id="PF13181">
    <property type="entry name" value="TPR_8"/>
    <property type="match status" value="1"/>
</dbReference>
<accession>A0A1Y5F9F1</accession>
<dbReference type="InterPro" id="IPR019734">
    <property type="entry name" value="TPR_rpt"/>
</dbReference>
<proteinExistence type="predicted"/>
<name>A0A1Y5F9F1_9BACT</name>
<reference evidence="3" key="1">
    <citation type="journal article" date="2017" name="Proc. Natl. Acad. Sci. U.S.A.">
        <title>Simulation of Deepwater Horizon oil plume reveals substrate specialization within a complex community of hydrocarbon-degraders.</title>
        <authorList>
            <person name="Hu P."/>
            <person name="Dubinsky E.A."/>
            <person name="Probst A.J."/>
            <person name="Wang J."/>
            <person name="Sieber C.M.K."/>
            <person name="Tom L.M."/>
            <person name="Gardinali P."/>
            <person name="Banfield J.F."/>
            <person name="Atlas R.M."/>
            <person name="Andersen G.L."/>
        </authorList>
    </citation>
    <scope>NUCLEOTIDE SEQUENCE [LARGE SCALE GENOMIC DNA]</scope>
</reference>
<dbReference type="InterPro" id="IPR011990">
    <property type="entry name" value="TPR-like_helical_dom_sf"/>
</dbReference>
<evidence type="ECO:0008006" key="4">
    <source>
        <dbReference type="Google" id="ProtNLM"/>
    </source>
</evidence>
<evidence type="ECO:0000256" key="1">
    <source>
        <dbReference type="PROSITE-ProRule" id="PRU00339"/>
    </source>
</evidence>
<dbReference type="SMART" id="SM00028">
    <property type="entry name" value="TPR"/>
    <property type="match status" value="11"/>
</dbReference>
<evidence type="ECO:0000313" key="3">
    <source>
        <dbReference type="Proteomes" id="UP000196531"/>
    </source>
</evidence>
<dbReference type="Pfam" id="PF13432">
    <property type="entry name" value="TPR_16"/>
    <property type="match status" value="3"/>
</dbReference>
<dbReference type="PANTHER" id="PTHR12558:SF13">
    <property type="entry name" value="CELL DIVISION CYCLE PROTEIN 27 HOMOLOG"/>
    <property type="match status" value="1"/>
</dbReference>
<sequence>MINRIFWPIMFVVLTACSSVKTLDQKTSPLQGAANNKFESYKDGQSLEEYLIKQIQSIEVGDSARLSHLADSFYLKGSDASLRGDSSSAAKFFEYVLKIKINDPYVLKRFAVELIRLNKLVDSKDILAKLYQLEKSENVGLILAGVHTALKEKREAQFIYLSLLKKFPKSEESCVFLAKSYSLESKFSKAYALLSKCAKRSKGKAIFSFYRGKIEIARDRRVQAVKYFKKSLKINSKYLQAAVALGSIYEEEKSFTKALSVYEKYLKQTPNSYSILKSVIQIYFALGKYEKVIPFAERLSNIDASDLNLKVRLGILYADSKRFDEAKGVFKEILTAVPNSDKVLYYLGSLHQQTGEFDTAVNYFSKVPEQSSLFHESHLQIAQMLQVSAESFKKGSREKFISFVNTKASKHADLSVELRVLLAGFYENENRVVEAISELDKIKSNSNFNEGHEYYLAALLEKNSQFEKSRVVIENLLKKNPENPHALNFLGYSLLERGIELDKAFALIKRAVEIKPDDGYIRDSLGWYYYKTGNLEMALVEIKKAWSLVKTDVVITKHLAMVYKELKRYSQAKKYYTEALKNCKVESERQDVINELGGLEKLRLPASE</sequence>
<dbReference type="AlphaFoldDB" id="A0A1Y5F9F1"/>
<dbReference type="EMBL" id="MAAO01000006">
    <property type="protein sequence ID" value="OUR96131.1"/>
    <property type="molecule type" value="Genomic_DNA"/>
</dbReference>
<gene>
    <name evidence="2" type="ORF">A9Q84_07150</name>
</gene>
<dbReference type="PANTHER" id="PTHR12558">
    <property type="entry name" value="CELL DIVISION CYCLE 16,23,27"/>
    <property type="match status" value="1"/>
</dbReference>